<accession>A0A0F9TPC7</accession>
<reference evidence="2" key="1">
    <citation type="journal article" date="2015" name="Nature">
        <title>Complex archaea that bridge the gap between prokaryotes and eukaryotes.</title>
        <authorList>
            <person name="Spang A."/>
            <person name="Saw J.H."/>
            <person name="Jorgensen S.L."/>
            <person name="Zaremba-Niedzwiedzka K."/>
            <person name="Martijn J."/>
            <person name="Lind A.E."/>
            <person name="van Eijk R."/>
            <person name="Schleper C."/>
            <person name="Guy L."/>
            <person name="Ettema T.J."/>
        </authorList>
    </citation>
    <scope>NUCLEOTIDE SEQUENCE</scope>
</reference>
<dbReference type="AlphaFoldDB" id="A0A0F9TPC7"/>
<dbReference type="InterPro" id="IPR008503">
    <property type="entry name" value="Asp_endopeptidase"/>
</dbReference>
<proteinExistence type="predicted"/>
<dbReference type="EMBL" id="LAZR01000219">
    <property type="protein sequence ID" value="KKN81189.1"/>
    <property type="molecule type" value="Genomic_DNA"/>
</dbReference>
<dbReference type="InterPro" id="IPR021109">
    <property type="entry name" value="Peptidase_aspartic_dom_sf"/>
</dbReference>
<dbReference type="PANTHER" id="PTHR38037">
    <property type="entry name" value="ZN_PROTEASE DOMAIN-CONTAINING PROTEIN"/>
    <property type="match status" value="1"/>
</dbReference>
<name>A0A0F9TPC7_9ZZZZ</name>
<dbReference type="Gene3D" id="2.40.70.10">
    <property type="entry name" value="Acid Proteases"/>
    <property type="match status" value="1"/>
</dbReference>
<dbReference type="Pfam" id="PF05618">
    <property type="entry name" value="Zn_protease"/>
    <property type="match status" value="1"/>
</dbReference>
<feature type="domain" description="Retropepsin-like aspartic endopeptidase" evidence="1">
    <location>
        <begin position="40"/>
        <end position="174"/>
    </location>
</feature>
<dbReference type="SUPFAM" id="SSF50630">
    <property type="entry name" value="Acid proteases"/>
    <property type="match status" value="1"/>
</dbReference>
<comment type="caution">
    <text evidence="2">The sequence shown here is derived from an EMBL/GenBank/DDBJ whole genome shotgun (WGS) entry which is preliminary data.</text>
</comment>
<evidence type="ECO:0000259" key="1">
    <source>
        <dbReference type="Pfam" id="PF05618"/>
    </source>
</evidence>
<sequence>MHYLLRKSLIPALAIAAIAGSGLSHADTQTSNSAATPQSLGWLEEGVIMPEDLTVKFKLDSGALTSSMHAEDIERFEKDGEDWVRFRVELEDINSEKTVASTFERPLVRNLKVRGAGGSEERPVVNMDVCIAGSALNQEFSLRDRSNMHYPVLLGRSTLDELGMVDTSRTYTTKPDCSSKQA</sequence>
<evidence type="ECO:0000313" key="2">
    <source>
        <dbReference type="EMBL" id="KKN81189.1"/>
    </source>
</evidence>
<gene>
    <name evidence="2" type="ORF">LCGC14_0322530</name>
</gene>
<protein>
    <recommendedName>
        <fullName evidence="1">Retropepsin-like aspartic endopeptidase domain-containing protein</fullName>
    </recommendedName>
</protein>
<organism evidence="2">
    <name type="scientific">marine sediment metagenome</name>
    <dbReference type="NCBI Taxonomy" id="412755"/>
    <lineage>
        <taxon>unclassified sequences</taxon>
        <taxon>metagenomes</taxon>
        <taxon>ecological metagenomes</taxon>
    </lineage>
</organism>
<dbReference type="PANTHER" id="PTHR38037:SF2">
    <property type="entry name" value="ATP-DEPENDENT ZINC PROTEASE DOMAIN-CONTAINING PROTEIN-RELATED"/>
    <property type="match status" value="1"/>
</dbReference>